<dbReference type="Pfam" id="PF00003">
    <property type="entry name" value="7tm_3"/>
    <property type="match status" value="1"/>
</dbReference>
<feature type="non-terminal residue" evidence="13">
    <location>
        <position position="1"/>
    </location>
</feature>
<feature type="transmembrane region" description="Helical" evidence="11">
    <location>
        <begin position="737"/>
        <end position="761"/>
    </location>
</feature>
<dbReference type="GO" id="GO:0004965">
    <property type="term" value="F:G protein-coupled GABA receptor activity"/>
    <property type="evidence" value="ECO:0007669"/>
    <property type="project" value="InterPro"/>
</dbReference>
<evidence type="ECO:0000256" key="5">
    <source>
        <dbReference type="ARBA" id="ARBA00023136"/>
    </source>
</evidence>
<dbReference type="Pfam" id="PF01094">
    <property type="entry name" value="ANF_receptor"/>
    <property type="match status" value="1"/>
</dbReference>
<reference evidence="13 14" key="1">
    <citation type="journal article" date="2019" name="Philos. Trans. R. Soc. Lond., B, Biol. Sci.">
        <title>Ant behaviour and brain gene expression of defending hosts depend on the ecological success of the intruding social parasite.</title>
        <authorList>
            <person name="Kaur R."/>
            <person name="Stoldt M."/>
            <person name="Jongepier E."/>
            <person name="Feldmeyer B."/>
            <person name="Menzel F."/>
            <person name="Bornberg-Bauer E."/>
            <person name="Foitzik S."/>
        </authorList>
    </citation>
    <scope>NUCLEOTIDE SEQUENCE [LARGE SCALE GENOMIC DNA]</scope>
    <source>
        <tissue evidence="13">Whole body</tissue>
    </source>
</reference>
<evidence type="ECO:0000259" key="12">
    <source>
        <dbReference type="PROSITE" id="PS50259"/>
    </source>
</evidence>
<evidence type="ECO:0000256" key="1">
    <source>
        <dbReference type="ARBA" id="ARBA00004141"/>
    </source>
</evidence>
<keyword evidence="5 11" id="KW-0472">Membrane</keyword>
<dbReference type="InterPro" id="IPR002455">
    <property type="entry name" value="GPCR3_GABA-B"/>
</dbReference>
<proteinExistence type="predicted"/>
<evidence type="ECO:0000313" key="14">
    <source>
        <dbReference type="Proteomes" id="UP000310200"/>
    </source>
</evidence>
<feature type="coiled-coil region" evidence="9">
    <location>
        <begin position="1345"/>
        <end position="1372"/>
    </location>
</feature>
<dbReference type="Gene3D" id="1.20.5.490">
    <property type="entry name" value="Single helix bin"/>
    <property type="match status" value="1"/>
</dbReference>
<keyword evidence="4" id="KW-0297">G-protein coupled receptor</keyword>
<dbReference type="PRINTS" id="PR01177">
    <property type="entry name" value="GABAB1RECPTR"/>
</dbReference>
<dbReference type="PRINTS" id="PR01176">
    <property type="entry name" value="GABABRECEPTR"/>
</dbReference>
<feature type="transmembrane region" description="Helical" evidence="11">
    <location>
        <begin position="523"/>
        <end position="546"/>
    </location>
</feature>
<evidence type="ECO:0000256" key="11">
    <source>
        <dbReference type="SAM" id="Phobius"/>
    </source>
</evidence>
<feature type="transmembrane region" description="Helical" evidence="11">
    <location>
        <begin position="558"/>
        <end position="577"/>
    </location>
</feature>
<feature type="domain" description="G-protein coupled receptors family 3 profile" evidence="12">
    <location>
        <begin position="482"/>
        <end position="779"/>
    </location>
</feature>
<keyword evidence="3 11" id="KW-1133">Transmembrane helix</keyword>
<dbReference type="Gene3D" id="1.20.5.170">
    <property type="match status" value="1"/>
</dbReference>
<dbReference type="GO" id="GO:0038039">
    <property type="term" value="C:G protein-coupled receptor heterodimeric complex"/>
    <property type="evidence" value="ECO:0007669"/>
    <property type="project" value="TreeGrafter"/>
</dbReference>
<keyword evidence="8" id="KW-0807">Transducer</keyword>
<dbReference type="PROSITE" id="PS50259">
    <property type="entry name" value="G_PROTEIN_RECEP_F3_4"/>
    <property type="match status" value="1"/>
</dbReference>
<feature type="transmembrane region" description="Helical" evidence="11">
    <location>
        <begin position="671"/>
        <end position="692"/>
    </location>
</feature>
<evidence type="ECO:0000256" key="10">
    <source>
        <dbReference type="SAM" id="MobiDB-lite"/>
    </source>
</evidence>
<dbReference type="STRING" id="300112.A0A4S2KJ44"/>
<feature type="compositionally biased region" description="Low complexity" evidence="10">
    <location>
        <begin position="1089"/>
        <end position="1107"/>
    </location>
</feature>
<dbReference type="Proteomes" id="UP000310200">
    <property type="component" value="Unassembled WGS sequence"/>
</dbReference>
<dbReference type="InterPro" id="IPR001828">
    <property type="entry name" value="ANF_lig-bd_rcpt"/>
</dbReference>
<gene>
    <name evidence="13" type="ORF">DBV15_01995</name>
</gene>
<dbReference type="SUPFAM" id="SSF53822">
    <property type="entry name" value="Periplasmic binding protein-like I"/>
    <property type="match status" value="1"/>
</dbReference>
<evidence type="ECO:0000313" key="13">
    <source>
        <dbReference type="EMBL" id="TGZ49591.1"/>
    </source>
</evidence>
<evidence type="ECO:0000256" key="9">
    <source>
        <dbReference type="SAM" id="Coils"/>
    </source>
</evidence>
<keyword evidence="7" id="KW-0325">Glycoprotein</keyword>
<evidence type="ECO:0000256" key="6">
    <source>
        <dbReference type="ARBA" id="ARBA00023170"/>
    </source>
</evidence>
<accession>A0A4S2KJ44</accession>
<dbReference type="InterPro" id="IPR028082">
    <property type="entry name" value="Peripla_BP_I"/>
</dbReference>
<dbReference type="Pfam" id="PF13874">
    <property type="entry name" value="Nup54"/>
    <property type="match status" value="1"/>
</dbReference>
<name>A0A4S2KJ44_9HYME</name>
<dbReference type="PANTHER" id="PTHR10519:SF77">
    <property type="entry name" value="GAMMA-AMINOBUTYRIC ACID TYPE B RECEPTOR SUBUNIT 1"/>
    <property type="match status" value="1"/>
</dbReference>
<dbReference type="FunFam" id="3.40.50.2300:FF:000056">
    <property type="entry name" value="Gamma-aminobutyric acid type B receptor subunit 1"/>
    <property type="match status" value="1"/>
</dbReference>
<comment type="subcellular location">
    <subcellularLocation>
        <location evidence="1">Membrane</location>
        <topology evidence="1">Multi-pass membrane protein</topology>
    </subcellularLocation>
</comment>
<feature type="transmembrane region" description="Helical" evidence="11">
    <location>
        <begin position="712"/>
        <end position="731"/>
    </location>
</feature>
<organism evidence="13 14">
    <name type="scientific">Temnothorax longispinosus</name>
    <dbReference type="NCBI Taxonomy" id="300112"/>
    <lineage>
        <taxon>Eukaryota</taxon>
        <taxon>Metazoa</taxon>
        <taxon>Ecdysozoa</taxon>
        <taxon>Arthropoda</taxon>
        <taxon>Hexapoda</taxon>
        <taxon>Insecta</taxon>
        <taxon>Pterygota</taxon>
        <taxon>Neoptera</taxon>
        <taxon>Endopterygota</taxon>
        <taxon>Hymenoptera</taxon>
        <taxon>Apocrita</taxon>
        <taxon>Aculeata</taxon>
        <taxon>Formicoidea</taxon>
        <taxon>Formicidae</taxon>
        <taxon>Myrmicinae</taxon>
        <taxon>Temnothorax</taxon>
    </lineage>
</organism>
<keyword evidence="6 13" id="KW-0675">Receptor</keyword>
<feature type="coiled-coil region" evidence="9">
    <location>
        <begin position="782"/>
        <end position="816"/>
    </location>
</feature>
<dbReference type="CDD" id="cd15291">
    <property type="entry name" value="7tmC_GABA-B-R1"/>
    <property type="match status" value="1"/>
</dbReference>
<evidence type="ECO:0000256" key="3">
    <source>
        <dbReference type="ARBA" id="ARBA00022989"/>
    </source>
</evidence>
<keyword evidence="2 11" id="KW-0812">Transmembrane</keyword>
<dbReference type="CDD" id="cd06366">
    <property type="entry name" value="PBP1_GABAb_receptor"/>
    <property type="match status" value="1"/>
</dbReference>
<keyword evidence="9" id="KW-0175">Coiled coil</keyword>
<dbReference type="PANTHER" id="PTHR10519">
    <property type="entry name" value="GABA-B RECEPTOR"/>
    <property type="match status" value="1"/>
</dbReference>
<evidence type="ECO:0000256" key="2">
    <source>
        <dbReference type="ARBA" id="ARBA00022692"/>
    </source>
</evidence>
<protein>
    <submittedName>
        <fullName evidence="13">Gamma-aminobutyric acid type B receptor subunit 1</fullName>
    </submittedName>
</protein>
<dbReference type="InterPro" id="IPR017978">
    <property type="entry name" value="GPCR_3_C"/>
</dbReference>
<dbReference type="InterPro" id="IPR002456">
    <property type="entry name" value="GPCR_3_GABA_rcpt_B1"/>
</dbReference>
<evidence type="ECO:0000256" key="4">
    <source>
        <dbReference type="ARBA" id="ARBA00023040"/>
    </source>
</evidence>
<evidence type="ECO:0000256" key="7">
    <source>
        <dbReference type="ARBA" id="ARBA00023180"/>
    </source>
</evidence>
<dbReference type="InterPro" id="IPR025712">
    <property type="entry name" value="Nup54_alpha-helical_dom"/>
</dbReference>
<sequence>SGDEVDRARTMAVSAFSTTLHTTDFATTCPTTPALWTEASLPPEDEEENVLHIGGIFPVAGEGGWQGGQACMPAARLALEDVNREKNLLRGYRLHLHSNDSECEPGLGASVMYNLLYFPPYKLMLLAGCSTVCTTVAEAAKMWNLVVLCYGASSPALSDRNRFPTLFRTHPSATVHNPTRIKLLQKFGWSRVAILQQAEEVFISTVEDLEARCKEAGIEIVTRQSFLSDPTDAVKNLRRQDARIIVGLFYVVAARRVLCELYQQKLYGQSYVWFFIGWYEDDWFEINLEKEGITCTKEQMRIAAEGHLTTEALMWNQNNDTTISGMTAEDFRKRLNKLLKDDGYDIDNNRYPEGYQEAPLAYDAVWSVALAFNRTMERLSKLGNSLKNFTYENKEIADEIYAAVNSTQFLGVSGYVAFSSQGDRIALTQIEQVIDGKYVKLGYYDTQSDNLTWRNVERWIGGKVPQDRTIIRTVLRTVSLPLFISMATLSMLGIVIAIGLIVFNVYNRHRRVIYSSHPTANTIMLLGIIGCFLAVLCIGIDGRFVTPWQFLIVCQARAWTMSVGFTLAFGAMFTKVWRVHRLSTKAKADQGKSLTAKQKVSSIQKKIEPWKLYVMLGGLLLVDIILLVTWQVIDPLRRRIESFALELPPYTDEDAMIKPELEHCESEHNSLWLGLIYGYKGIVLAFGLFLSYETRSLKIKLINDSRYVGMSIYNIVVLCLITVPVVMVISSQQDASYAFSALATIFCCFLSMALIFVPKVIEVIRHPRDKSESRYNPDGAVSKEEEEKYQKLLTENDELQKLIAVKEEKIVTLKQKLAERDVLKGTGTSRCRQGQPKQSFIIADYPTGEGTSDSAIGTQHIAEMQRSGPRYGQEVDMSFGSGFGASTSTPAPSFAFGTTPASTATPVKPGFGTPSFGFSTPTTSTPSLFGTPSTQTAGFGTGTGFGTPTATGFGAAPNTGFGSGPTFGATPTSAFGSAPAFGTPASSATTGFGTTSTFGSAPAPTTNFGGFGTATTSTLSFGGFGGFGTTTTTSTPSLFGGFGGAGTASTGFGTNTGFGAFGSKPATTSGTTGFGGFGTGTGFTGFGTGLTQPQQQQQQLQQQQQPTNTASEALYNAVFNCQLYNDERDNTIARWNLIQALWGTGKAYYSINAPPIDLTQENSLCRFKAITYSRIPDADNNDGLVVLCFNKKEKDVQDGKQQLVVFLNGLLGNKPNLTVTVDNVKSMGENKSQVTIYVSEKGITGSYRKIPANELVAYLSQIMQKQQLVQSGVEDVFPLVKLDPSQLKEYLDNPPCAIDARLWKQAQLDNPNPELYIPVPMVGFQQVKHRLKCQEEETARHRAFLDMAAEKIQGLQRQHTATQARLKEHRRTLLELQHRVLQVLVRQEITRKVGLSLQPEEEVLTRRFEAMHSQISAPTQYKGRISEMLSQLRMRRHIDIQNQERYTMDPIAQDDIKTYLSMEQQGMAQLISTINADLESLKIIKDGMSELLTSQKAYQSVEFDV</sequence>
<evidence type="ECO:0000256" key="8">
    <source>
        <dbReference type="ARBA" id="ARBA00023224"/>
    </source>
</evidence>
<dbReference type="Gene3D" id="3.40.50.2300">
    <property type="match status" value="2"/>
</dbReference>
<feature type="region of interest" description="Disordered" evidence="10">
    <location>
        <begin position="1085"/>
        <end position="1107"/>
    </location>
</feature>
<dbReference type="Pfam" id="PF18437">
    <property type="entry name" value="Nup54_C"/>
    <property type="match status" value="1"/>
</dbReference>
<dbReference type="EMBL" id="QBLH01002112">
    <property type="protein sequence ID" value="TGZ49591.1"/>
    <property type="molecule type" value="Genomic_DNA"/>
</dbReference>
<dbReference type="GO" id="GO:0007214">
    <property type="term" value="P:gamma-aminobutyric acid signaling pathway"/>
    <property type="evidence" value="ECO:0007669"/>
    <property type="project" value="TreeGrafter"/>
</dbReference>
<comment type="caution">
    <text evidence="13">The sequence shown here is derived from an EMBL/GenBank/DDBJ whole genome shotgun (WGS) entry which is preliminary data.</text>
</comment>
<dbReference type="InterPro" id="IPR040985">
    <property type="entry name" value="Nup54_C"/>
</dbReference>
<feature type="transmembrane region" description="Helical" evidence="11">
    <location>
        <begin position="480"/>
        <end position="503"/>
    </location>
</feature>
<keyword evidence="14" id="KW-1185">Reference proteome</keyword>